<dbReference type="InterPro" id="IPR000524">
    <property type="entry name" value="Tscrpt_reg_HTH_GntR"/>
</dbReference>
<evidence type="ECO:0000313" key="6">
    <source>
        <dbReference type="Proteomes" id="UP001628078"/>
    </source>
</evidence>
<dbReference type="EMBL" id="BQXO01000002">
    <property type="protein sequence ID" value="GKT05599.1"/>
    <property type="molecule type" value="Genomic_DNA"/>
</dbReference>
<evidence type="ECO:0000256" key="3">
    <source>
        <dbReference type="ARBA" id="ARBA00023163"/>
    </source>
</evidence>
<evidence type="ECO:0000256" key="1">
    <source>
        <dbReference type="ARBA" id="ARBA00023015"/>
    </source>
</evidence>
<comment type="caution">
    <text evidence="5">The sequence shown here is derived from an EMBL/GenBank/DDBJ whole genome shotgun (WGS) entry which is preliminary data.</text>
</comment>
<proteinExistence type="predicted"/>
<sequence length="221" mass="26128">MAQTSSFQDQAFEQIKSMILRLELKPGERINKNDLAASLDIGITPVREALIRLQREDLLDIRPQSGTFVSKITLDEVYQARFVRKTLEQVVVADASKITTTTQLKELRKILGLQQVYLNSRDYDNFFDLDEQFHRSFYEITHKLYVWSWLQKVNIQYNRFRYLRLDVSPLDWKKIYQDHEQLTDAIAHQDSDYASKLIGRHLDMLDTDAEVVKKKFPEYFS</sequence>
<dbReference type="SUPFAM" id="SSF46785">
    <property type="entry name" value="Winged helix' DNA-binding domain"/>
    <property type="match status" value="1"/>
</dbReference>
<dbReference type="PANTHER" id="PTHR43537:SF51">
    <property type="entry name" value="HTH-TYPE TRANSCRIPTIONAL REGULATOR LGOR-RELATED"/>
    <property type="match status" value="1"/>
</dbReference>
<evidence type="ECO:0000313" key="5">
    <source>
        <dbReference type="EMBL" id="GKT05599.1"/>
    </source>
</evidence>
<dbReference type="SUPFAM" id="SSF48008">
    <property type="entry name" value="GntR ligand-binding domain-like"/>
    <property type="match status" value="1"/>
</dbReference>
<dbReference type="Gene3D" id="1.20.120.530">
    <property type="entry name" value="GntR ligand-binding domain-like"/>
    <property type="match status" value="1"/>
</dbReference>
<dbReference type="Proteomes" id="UP001628078">
    <property type="component" value="Unassembled WGS sequence"/>
</dbReference>
<feature type="domain" description="HTH gntR-type" evidence="4">
    <location>
        <begin position="5"/>
        <end position="72"/>
    </location>
</feature>
<dbReference type="Gene3D" id="1.10.10.10">
    <property type="entry name" value="Winged helix-like DNA-binding domain superfamily/Winged helix DNA-binding domain"/>
    <property type="match status" value="1"/>
</dbReference>
<dbReference type="InterPro" id="IPR036388">
    <property type="entry name" value="WH-like_DNA-bd_sf"/>
</dbReference>
<keyword evidence="1" id="KW-0805">Transcription regulation</keyword>
<gene>
    <name evidence="5" type="ORF">JCM31185_08870</name>
</gene>
<dbReference type="Pfam" id="PF00392">
    <property type="entry name" value="GntR"/>
    <property type="match status" value="1"/>
</dbReference>
<keyword evidence="3" id="KW-0804">Transcription</keyword>
<accession>A0ABQ5JPT6</accession>
<dbReference type="PROSITE" id="PS50949">
    <property type="entry name" value="HTH_GNTR"/>
    <property type="match status" value="1"/>
</dbReference>
<dbReference type="RefSeq" id="WP_407882978.1">
    <property type="nucleotide sequence ID" value="NZ_BQXO01000002.1"/>
</dbReference>
<dbReference type="CDD" id="cd07377">
    <property type="entry name" value="WHTH_GntR"/>
    <property type="match status" value="1"/>
</dbReference>
<dbReference type="InterPro" id="IPR036390">
    <property type="entry name" value="WH_DNA-bd_sf"/>
</dbReference>
<dbReference type="SMART" id="SM00345">
    <property type="entry name" value="HTH_GNTR"/>
    <property type="match status" value="1"/>
</dbReference>
<organism evidence="5 6">
    <name type="scientific">Furfurilactobacillus curtus</name>
    <dbReference type="NCBI Taxonomy" id="1746200"/>
    <lineage>
        <taxon>Bacteria</taxon>
        <taxon>Bacillati</taxon>
        <taxon>Bacillota</taxon>
        <taxon>Bacilli</taxon>
        <taxon>Lactobacillales</taxon>
        <taxon>Lactobacillaceae</taxon>
        <taxon>Furfurilactobacillus</taxon>
    </lineage>
</organism>
<dbReference type="Pfam" id="PF07729">
    <property type="entry name" value="FCD"/>
    <property type="match status" value="1"/>
</dbReference>
<name>A0ABQ5JPT6_9LACO</name>
<dbReference type="SMART" id="SM00895">
    <property type="entry name" value="FCD"/>
    <property type="match status" value="1"/>
</dbReference>
<dbReference type="PANTHER" id="PTHR43537">
    <property type="entry name" value="TRANSCRIPTIONAL REGULATOR, GNTR FAMILY"/>
    <property type="match status" value="1"/>
</dbReference>
<dbReference type="InterPro" id="IPR008920">
    <property type="entry name" value="TF_FadR/GntR_C"/>
</dbReference>
<protein>
    <submittedName>
        <fullName evidence="5">Transcriptional regulator</fullName>
    </submittedName>
</protein>
<reference evidence="5 6" key="1">
    <citation type="submission" date="2022-03" db="EMBL/GenBank/DDBJ databases">
        <title>Draft genome sequence of Furfurilactobacillus curtus JCM 31185.</title>
        <authorList>
            <person name="Suzuki S."/>
            <person name="Endo A."/>
            <person name="Kajikawa A."/>
        </authorList>
    </citation>
    <scope>NUCLEOTIDE SEQUENCE [LARGE SCALE GENOMIC DNA]</scope>
    <source>
        <strain evidence="5 6">JCM 31185</strain>
    </source>
</reference>
<keyword evidence="2" id="KW-0238">DNA-binding</keyword>
<dbReference type="InterPro" id="IPR011711">
    <property type="entry name" value="GntR_C"/>
</dbReference>
<keyword evidence="6" id="KW-1185">Reference proteome</keyword>
<evidence type="ECO:0000256" key="2">
    <source>
        <dbReference type="ARBA" id="ARBA00023125"/>
    </source>
</evidence>
<evidence type="ECO:0000259" key="4">
    <source>
        <dbReference type="PROSITE" id="PS50949"/>
    </source>
</evidence>